<keyword evidence="1" id="KW-0812">Transmembrane</keyword>
<feature type="transmembrane region" description="Helical" evidence="1">
    <location>
        <begin position="21"/>
        <end position="42"/>
    </location>
</feature>
<dbReference type="EMBL" id="JBHRZS010000007">
    <property type="protein sequence ID" value="MFC3880480.1"/>
    <property type="molecule type" value="Genomic_DNA"/>
</dbReference>
<evidence type="ECO:0000313" key="3">
    <source>
        <dbReference type="Proteomes" id="UP001595805"/>
    </source>
</evidence>
<protein>
    <submittedName>
        <fullName evidence="2">DUF6090 family protein</fullName>
    </submittedName>
</protein>
<name>A0ABV8AS94_9BACT</name>
<keyword evidence="1" id="KW-1133">Transmembrane helix</keyword>
<proteinExistence type="predicted"/>
<dbReference type="RefSeq" id="WP_377905838.1">
    <property type="nucleotide sequence ID" value="NZ_JBHRZS010000007.1"/>
</dbReference>
<dbReference type="Pfam" id="PF19578">
    <property type="entry name" value="DUF6090"/>
    <property type="match status" value="1"/>
</dbReference>
<organism evidence="2 3">
    <name type="scientific">Algoriphagus namhaensis</name>
    <dbReference type="NCBI Taxonomy" id="915353"/>
    <lineage>
        <taxon>Bacteria</taxon>
        <taxon>Pseudomonadati</taxon>
        <taxon>Bacteroidota</taxon>
        <taxon>Cytophagia</taxon>
        <taxon>Cytophagales</taxon>
        <taxon>Cyclobacteriaceae</taxon>
        <taxon>Algoriphagus</taxon>
    </lineage>
</organism>
<dbReference type="Proteomes" id="UP001595805">
    <property type="component" value="Unassembled WGS sequence"/>
</dbReference>
<comment type="caution">
    <text evidence="2">The sequence shown here is derived from an EMBL/GenBank/DDBJ whole genome shotgun (WGS) entry which is preliminary data.</text>
</comment>
<sequence>MIKFFRKIRQNLLLENKTGKYFKYAIGEIVLVVIGILIALQINNWNENRKDRIIEKEILTELIATTKSNHESLLKGLKSWESTTKSLNLIIQIIDQRLPYADSLAGYFKEAHRKRGNNLNGLNFSGYKSLENRGYHLIRNPELRKEIINLFEQRLSRLSATNNQVDIDNGSFYYEYIAKNFRLDDKGHIPHSYQSLLDDPFYYSILKGLESSMDRKKNRVRDFLFINKQVLELLETELSILN</sequence>
<accession>A0ABV8AS94</accession>
<keyword evidence="1" id="KW-0472">Membrane</keyword>
<dbReference type="InterPro" id="IPR045749">
    <property type="entry name" value="DUF6090"/>
</dbReference>
<keyword evidence="3" id="KW-1185">Reference proteome</keyword>
<evidence type="ECO:0000313" key="2">
    <source>
        <dbReference type="EMBL" id="MFC3880480.1"/>
    </source>
</evidence>
<reference evidence="3" key="1">
    <citation type="journal article" date="2019" name="Int. J. Syst. Evol. Microbiol.">
        <title>The Global Catalogue of Microorganisms (GCM) 10K type strain sequencing project: providing services to taxonomists for standard genome sequencing and annotation.</title>
        <authorList>
            <consortium name="The Broad Institute Genomics Platform"/>
            <consortium name="The Broad Institute Genome Sequencing Center for Infectious Disease"/>
            <person name="Wu L."/>
            <person name="Ma J."/>
        </authorList>
    </citation>
    <scope>NUCLEOTIDE SEQUENCE [LARGE SCALE GENOMIC DNA]</scope>
    <source>
        <strain evidence="3">CCUG 60523</strain>
    </source>
</reference>
<gene>
    <name evidence="2" type="ORF">ACFOSV_09850</name>
</gene>
<evidence type="ECO:0000256" key="1">
    <source>
        <dbReference type="SAM" id="Phobius"/>
    </source>
</evidence>